<organism evidence="3 4">
    <name type="scientific">Roseimaritima ulvae</name>
    <dbReference type="NCBI Taxonomy" id="980254"/>
    <lineage>
        <taxon>Bacteria</taxon>
        <taxon>Pseudomonadati</taxon>
        <taxon>Planctomycetota</taxon>
        <taxon>Planctomycetia</taxon>
        <taxon>Pirellulales</taxon>
        <taxon>Pirellulaceae</taxon>
        <taxon>Roseimaritima</taxon>
    </lineage>
</organism>
<dbReference type="InterPro" id="IPR025640">
    <property type="entry name" value="GYF_2"/>
</dbReference>
<keyword evidence="4" id="KW-1185">Reference proteome</keyword>
<evidence type="ECO:0000313" key="4">
    <source>
        <dbReference type="Proteomes" id="UP000325286"/>
    </source>
</evidence>
<protein>
    <recommendedName>
        <fullName evidence="2">GYF domain-containing protein</fullName>
    </recommendedName>
</protein>
<dbReference type="RefSeq" id="WP_068134201.1">
    <property type="nucleotide sequence ID" value="NZ_CP042914.1"/>
</dbReference>
<dbReference type="EMBL" id="CP042914">
    <property type="protein sequence ID" value="QEG39823.1"/>
    <property type="molecule type" value="Genomic_DNA"/>
</dbReference>
<sequence length="126" mass="14068">MSEWFIRQEDVEIGPVDGRSLLDMIRGGSVTTDTLVRKNDSAWFQAGAVGGLFEAAAESTTEYFCPDCSSKVVKPPCICPHCGIQLSYARAKVSEHKIQGFQPKPKPKRSNSVQKWLQRVQTPRQK</sequence>
<proteinExistence type="predicted"/>
<feature type="region of interest" description="Disordered" evidence="1">
    <location>
        <begin position="97"/>
        <end position="126"/>
    </location>
</feature>
<evidence type="ECO:0000256" key="1">
    <source>
        <dbReference type="SAM" id="MobiDB-lite"/>
    </source>
</evidence>
<accession>A0A5B9R0N0</accession>
<dbReference type="AlphaFoldDB" id="A0A5B9R0N0"/>
<dbReference type="KEGG" id="rul:UC8_18220"/>
<dbReference type="Proteomes" id="UP000325286">
    <property type="component" value="Chromosome"/>
</dbReference>
<name>A0A5B9R0N0_9BACT</name>
<evidence type="ECO:0000259" key="2">
    <source>
        <dbReference type="Pfam" id="PF14237"/>
    </source>
</evidence>
<gene>
    <name evidence="3" type="ORF">UC8_18220</name>
</gene>
<feature type="domain" description="GYF" evidence="2">
    <location>
        <begin position="4"/>
        <end position="52"/>
    </location>
</feature>
<evidence type="ECO:0000313" key="3">
    <source>
        <dbReference type="EMBL" id="QEG39823.1"/>
    </source>
</evidence>
<dbReference type="Pfam" id="PF14237">
    <property type="entry name" value="GYF_2"/>
    <property type="match status" value="1"/>
</dbReference>
<reference evidence="3 4" key="1">
    <citation type="submission" date="2019-08" db="EMBL/GenBank/DDBJ databases">
        <title>Deep-cultivation of Planctomycetes and their phenomic and genomic characterization uncovers novel biology.</title>
        <authorList>
            <person name="Wiegand S."/>
            <person name="Jogler M."/>
            <person name="Boedeker C."/>
            <person name="Pinto D."/>
            <person name="Vollmers J."/>
            <person name="Rivas-Marin E."/>
            <person name="Kohn T."/>
            <person name="Peeters S.H."/>
            <person name="Heuer A."/>
            <person name="Rast P."/>
            <person name="Oberbeckmann S."/>
            <person name="Bunk B."/>
            <person name="Jeske O."/>
            <person name="Meyerdierks A."/>
            <person name="Storesund J.E."/>
            <person name="Kallscheuer N."/>
            <person name="Luecker S."/>
            <person name="Lage O.M."/>
            <person name="Pohl T."/>
            <person name="Merkel B.J."/>
            <person name="Hornburger P."/>
            <person name="Mueller R.-W."/>
            <person name="Bruemmer F."/>
            <person name="Labrenz M."/>
            <person name="Spormann A.M."/>
            <person name="Op den Camp H."/>
            <person name="Overmann J."/>
            <person name="Amann R."/>
            <person name="Jetten M.S.M."/>
            <person name="Mascher T."/>
            <person name="Medema M.H."/>
            <person name="Devos D.P."/>
            <person name="Kaster A.-K."/>
            <person name="Ovreas L."/>
            <person name="Rohde M."/>
            <person name="Galperin M.Y."/>
            <person name="Jogler C."/>
        </authorList>
    </citation>
    <scope>NUCLEOTIDE SEQUENCE [LARGE SCALE GENOMIC DNA]</scope>
    <source>
        <strain evidence="3 4">UC8</strain>
    </source>
</reference>
<dbReference type="OrthoDB" id="276348at2"/>
<feature type="compositionally biased region" description="Polar residues" evidence="1">
    <location>
        <begin position="110"/>
        <end position="126"/>
    </location>
</feature>